<dbReference type="RefSeq" id="WP_054969191.1">
    <property type="nucleotide sequence ID" value="NZ_LJCO01000046.1"/>
</dbReference>
<sequence>MNQLLPDWMFAAFAIGAWSVGSWVYTHWHWAPARWIAIGLIVICALVLGVRYISRWLRRMKSPEVHDPDEWKQY</sequence>
<keyword evidence="1" id="KW-0812">Transmembrane</keyword>
<reference evidence="2 3" key="1">
    <citation type="submission" date="2015-09" db="EMBL/GenBank/DDBJ databases">
        <title>Draft genome sequence of Alicyclobacillus ferrooxydans DSM 22381.</title>
        <authorList>
            <person name="Hemp J."/>
        </authorList>
    </citation>
    <scope>NUCLEOTIDE SEQUENCE [LARGE SCALE GENOMIC DNA]</scope>
    <source>
        <strain evidence="2 3">TC-34</strain>
    </source>
</reference>
<accession>A0A0P9CVF7</accession>
<dbReference type="Proteomes" id="UP000050482">
    <property type="component" value="Unassembled WGS sequence"/>
</dbReference>
<dbReference type="STRING" id="471514.AN477_10880"/>
<dbReference type="PATRIC" id="fig|471514.4.peg.1978"/>
<keyword evidence="1" id="KW-0472">Membrane</keyword>
<evidence type="ECO:0000256" key="1">
    <source>
        <dbReference type="SAM" id="Phobius"/>
    </source>
</evidence>
<evidence type="ECO:0000313" key="3">
    <source>
        <dbReference type="Proteomes" id="UP000050482"/>
    </source>
</evidence>
<name>A0A0P9CVF7_9BACL</name>
<feature type="transmembrane region" description="Helical" evidence="1">
    <location>
        <begin position="32"/>
        <end position="53"/>
    </location>
</feature>
<organism evidence="2 3">
    <name type="scientific">Alicyclobacillus ferrooxydans</name>
    <dbReference type="NCBI Taxonomy" id="471514"/>
    <lineage>
        <taxon>Bacteria</taxon>
        <taxon>Bacillati</taxon>
        <taxon>Bacillota</taxon>
        <taxon>Bacilli</taxon>
        <taxon>Bacillales</taxon>
        <taxon>Alicyclobacillaceae</taxon>
        <taxon>Alicyclobacillus</taxon>
    </lineage>
</organism>
<dbReference type="AlphaFoldDB" id="A0A0P9CVF7"/>
<evidence type="ECO:0000313" key="2">
    <source>
        <dbReference type="EMBL" id="KPV43672.1"/>
    </source>
</evidence>
<keyword evidence="1" id="KW-1133">Transmembrane helix</keyword>
<gene>
    <name evidence="2" type="ORF">AN477_10880</name>
</gene>
<dbReference type="EMBL" id="LJCO01000046">
    <property type="protein sequence ID" value="KPV43672.1"/>
    <property type="molecule type" value="Genomic_DNA"/>
</dbReference>
<dbReference type="OrthoDB" id="2376442at2"/>
<comment type="caution">
    <text evidence="2">The sequence shown here is derived from an EMBL/GenBank/DDBJ whole genome shotgun (WGS) entry which is preliminary data.</text>
</comment>
<protein>
    <submittedName>
        <fullName evidence="2">Uncharacterized protein</fullName>
    </submittedName>
</protein>
<proteinExistence type="predicted"/>
<keyword evidence="3" id="KW-1185">Reference proteome</keyword>